<sequence>MEPLLLIFLCLAYDLLLLVLRLVFIDALLGSTASPKKTEWANAGIIIYTRPMYCMAHTAAAGSRPERYLMEGARSGSVYPGIVRATQSLSLSSCSTGRLTAVDLTSSCSLKHACATPSASENGDAEAE</sequence>
<name>A0A2A6BFI2_PRIPA</name>
<organism evidence="1 2">
    <name type="scientific">Pristionchus pacificus</name>
    <name type="common">Parasitic nematode worm</name>
    <dbReference type="NCBI Taxonomy" id="54126"/>
    <lineage>
        <taxon>Eukaryota</taxon>
        <taxon>Metazoa</taxon>
        <taxon>Ecdysozoa</taxon>
        <taxon>Nematoda</taxon>
        <taxon>Chromadorea</taxon>
        <taxon>Rhabditida</taxon>
        <taxon>Rhabditina</taxon>
        <taxon>Diplogasteromorpha</taxon>
        <taxon>Diplogasteroidea</taxon>
        <taxon>Neodiplogasteridae</taxon>
        <taxon>Pristionchus</taxon>
    </lineage>
</organism>
<evidence type="ECO:0000313" key="2">
    <source>
        <dbReference type="Proteomes" id="UP000005239"/>
    </source>
</evidence>
<reference evidence="2" key="1">
    <citation type="journal article" date="2008" name="Nat. Genet.">
        <title>The Pristionchus pacificus genome provides a unique perspective on nematode lifestyle and parasitism.</title>
        <authorList>
            <person name="Dieterich C."/>
            <person name="Clifton S.W."/>
            <person name="Schuster L.N."/>
            <person name="Chinwalla A."/>
            <person name="Delehaunty K."/>
            <person name="Dinkelacker I."/>
            <person name="Fulton L."/>
            <person name="Fulton R."/>
            <person name="Godfrey J."/>
            <person name="Minx P."/>
            <person name="Mitreva M."/>
            <person name="Roeseler W."/>
            <person name="Tian H."/>
            <person name="Witte H."/>
            <person name="Yang S.P."/>
            <person name="Wilson R.K."/>
            <person name="Sommer R.J."/>
        </authorList>
    </citation>
    <scope>NUCLEOTIDE SEQUENCE [LARGE SCALE GENOMIC DNA]</scope>
    <source>
        <strain evidence="2">PS312</strain>
    </source>
</reference>
<gene>
    <name evidence="1" type="primary">WBGene00202972</name>
</gene>
<keyword evidence="2" id="KW-1185">Reference proteome</keyword>
<dbReference type="AlphaFoldDB" id="A0A2A6BFI2"/>
<accession>A0A8R1YJQ1</accession>
<evidence type="ECO:0000313" key="1">
    <source>
        <dbReference type="EnsemblMetazoa" id="PPA30104.1"/>
    </source>
</evidence>
<reference evidence="1" key="2">
    <citation type="submission" date="2022-06" db="UniProtKB">
        <authorList>
            <consortium name="EnsemblMetazoa"/>
        </authorList>
    </citation>
    <scope>IDENTIFICATION</scope>
    <source>
        <strain evidence="1">PS312</strain>
    </source>
</reference>
<proteinExistence type="predicted"/>
<accession>A0A2A6BFI2</accession>
<dbReference type="Proteomes" id="UP000005239">
    <property type="component" value="Unassembled WGS sequence"/>
</dbReference>
<dbReference type="EnsemblMetazoa" id="PPA30104.1">
    <property type="protein sequence ID" value="PPA30104.1"/>
    <property type="gene ID" value="WBGene00202972"/>
</dbReference>
<protein>
    <submittedName>
        <fullName evidence="1">Uncharacterized protein</fullName>
    </submittedName>
</protein>